<evidence type="ECO:0000313" key="3">
    <source>
        <dbReference type="Proteomes" id="UP000631653"/>
    </source>
</evidence>
<keyword evidence="3" id="KW-1185">Reference proteome</keyword>
<gene>
    <name evidence="2" type="ORF">GOB81_08095</name>
</gene>
<evidence type="ECO:0008006" key="4">
    <source>
        <dbReference type="Google" id="ProtNLM"/>
    </source>
</evidence>
<dbReference type="Proteomes" id="UP000631653">
    <property type="component" value="Unassembled WGS sequence"/>
</dbReference>
<dbReference type="EMBL" id="WOSY01000006">
    <property type="protein sequence ID" value="NHN88588.1"/>
    <property type="molecule type" value="Genomic_DNA"/>
</dbReference>
<name>A0ABX0K1L6_9PROT</name>
<reference evidence="2 3" key="1">
    <citation type="journal article" date="2020" name="Int. J. Syst. Evol. Microbiol.">
        <title>Novel acetic acid bacteria from cider fermentations: Acetobacter conturbans sp. nov. and Acetobacter fallax sp. nov.</title>
        <authorList>
            <person name="Sombolestani A.S."/>
            <person name="Cleenwerck I."/>
            <person name="Cnockaert M."/>
            <person name="Borremans W."/>
            <person name="Wieme A.D."/>
            <person name="De Vuyst L."/>
            <person name="Vandamme P."/>
        </authorList>
    </citation>
    <scope>NUCLEOTIDE SEQUENCE [LARGE SCALE GENOMIC DNA]</scope>
    <source>
        <strain evidence="2 3">LMG 1627</strain>
    </source>
</reference>
<comment type="caution">
    <text evidence="2">The sequence shown here is derived from an EMBL/GenBank/DDBJ whole genome shotgun (WGS) entry which is preliminary data.</text>
</comment>
<dbReference type="Pfam" id="PF13704">
    <property type="entry name" value="Glyco_tranf_2_4"/>
    <property type="match status" value="1"/>
</dbReference>
<proteinExistence type="predicted"/>
<dbReference type="RefSeq" id="WP_173569885.1">
    <property type="nucleotide sequence ID" value="NZ_WOSY01000006.1"/>
</dbReference>
<feature type="compositionally biased region" description="Basic residues" evidence="1">
    <location>
        <begin position="371"/>
        <end position="384"/>
    </location>
</feature>
<accession>A0ABX0K1L6</accession>
<protein>
    <recommendedName>
        <fullName evidence="4">Glycosyl transferase family 2</fullName>
    </recommendedName>
</protein>
<evidence type="ECO:0000313" key="2">
    <source>
        <dbReference type="EMBL" id="NHN88588.1"/>
    </source>
</evidence>
<evidence type="ECO:0000256" key="1">
    <source>
        <dbReference type="SAM" id="MobiDB-lite"/>
    </source>
</evidence>
<organism evidence="2 3">
    <name type="scientific">Acetobacter conturbans</name>
    <dbReference type="NCBI Taxonomy" id="1737472"/>
    <lineage>
        <taxon>Bacteria</taxon>
        <taxon>Pseudomonadati</taxon>
        <taxon>Pseudomonadota</taxon>
        <taxon>Alphaproteobacteria</taxon>
        <taxon>Acetobacterales</taxon>
        <taxon>Acetobacteraceae</taxon>
        <taxon>Acetobacter</taxon>
    </lineage>
</organism>
<sequence>MARVRCLMMQRDEDLLLESWFRYYGYLFGFENLTVFDNNSKDKKVIETLRTYERAGADIRWEHGRPEDFLGRNAHFENVIRHWDARGDYDFVLPVDCDEFLAVFTNKGVSCSREAIHLAFDALLGEKRVLEIISSFRNIPSMPGYFKPEDYMRHFLAADTVQTIDQGLKGCTSSRAEGYRITDFTLFHMHNKPFPALLRHTHHKLEKSVPLDNPKILSGYRGPEAHLIQYLQMEEEDYLRPFRNGQFLSFPDIAVLLRALGIAGTYFTSETFPKKPTPGTTDLVDVLNGAIVQTTHFNAQTYLHLNLDVLAANAAPLWHYLKYGQKEKRAISEESPSTERPQPLPEPEMPAETPDTRKILRSQLPVEKSRKPAPRRKKQLPAKN</sequence>
<feature type="region of interest" description="Disordered" evidence="1">
    <location>
        <begin position="329"/>
        <end position="384"/>
    </location>
</feature>